<name>A0ABW2UZR1_9BACL</name>
<keyword evidence="5" id="KW-0547">Nucleotide-binding</keyword>
<dbReference type="InterPro" id="IPR011545">
    <property type="entry name" value="DEAD/DEAH_box_helicase_dom"/>
</dbReference>
<dbReference type="Proteomes" id="UP001596528">
    <property type="component" value="Unassembled WGS sequence"/>
</dbReference>
<evidence type="ECO:0000256" key="14">
    <source>
        <dbReference type="ARBA" id="ARBA00023235"/>
    </source>
</evidence>
<dbReference type="SUPFAM" id="SSF46785">
    <property type="entry name" value="Winged helix' DNA-binding domain"/>
    <property type="match status" value="1"/>
</dbReference>
<dbReference type="PANTHER" id="PTHR13710">
    <property type="entry name" value="DNA HELICASE RECQ FAMILY MEMBER"/>
    <property type="match status" value="1"/>
</dbReference>
<dbReference type="PANTHER" id="PTHR13710:SF105">
    <property type="entry name" value="ATP-DEPENDENT DNA HELICASE Q1"/>
    <property type="match status" value="1"/>
</dbReference>
<dbReference type="InterPro" id="IPR001650">
    <property type="entry name" value="Helicase_C-like"/>
</dbReference>
<comment type="caution">
    <text evidence="21">The sequence shown here is derived from an EMBL/GenBank/DDBJ whole genome shotgun (WGS) entry which is preliminary data.</text>
</comment>
<dbReference type="Pfam" id="PF00271">
    <property type="entry name" value="Helicase_C"/>
    <property type="match status" value="1"/>
</dbReference>
<dbReference type="NCBIfam" id="TIGR00614">
    <property type="entry name" value="recQ_fam"/>
    <property type="match status" value="1"/>
</dbReference>
<keyword evidence="7" id="KW-0378">Hydrolase</keyword>
<dbReference type="EC" id="5.6.2.4" evidence="16"/>
<feature type="domain" description="Helicase C-terminal" evidence="20">
    <location>
        <begin position="289"/>
        <end position="437"/>
    </location>
</feature>
<evidence type="ECO:0000256" key="9">
    <source>
        <dbReference type="ARBA" id="ARBA00022833"/>
    </source>
</evidence>
<keyword evidence="12" id="KW-0233">DNA recombination</keyword>
<dbReference type="NCBIfam" id="TIGR01389">
    <property type="entry name" value="recQ"/>
    <property type="match status" value="1"/>
</dbReference>
<evidence type="ECO:0000256" key="4">
    <source>
        <dbReference type="ARBA" id="ARBA00022723"/>
    </source>
</evidence>
<keyword evidence="6" id="KW-0227">DNA damage</keyword>
<dbReference type="Gene3D" id="1.10.150.80">
    <property type="entry name" value="HRDC domain"/>
    <property type="match status" value="1"/>
</dbReference>
<evidence type="ECO:0000256" key="11">
    <source>
        <dbReference type="ARBA" id="ARBA00023125"/>
    </source>
</evidence>
<dbReference type="SMART" id="SM00487">
    <property type="entry name" value="DEXDc"/>
    <property type="match status" value="1"/>
</dbReference>
<keyword evidence="9" id="KW-0862">Zinc</keyword>
<dbReference type="InterPro" id="IPR014001">
    <property type="entry name" value="Helicase_ATP-bd"/>
</dbReference>
<feature type="region of interest" description="Disordered" evidence="17">
    <location>
        <begin position="27"/>
        <end position="67"/>
    </location>
</feature>
<evidence type="ECO:0000256" key="15">
    <source>
        <dbReference type="ARBA" id="ARBA00034617"/>
    </source>
</evidence>
<evidence type="ECO:0000256" key="6">
    <source>
        <dbReference type="ARBA" id="ARBA00022763"/>
    </source>
</evidence>
<evidence type="ECO:0000256" key="12">
    <source>
        <dbReference type="ARBA" id="ARBA00023172"/>
    </source>
</evidence>
<accession>A0ABW2UZR1</accession>
<comment type="cofactor">
    <cofactor evidence="1">
        <name>Mg(2+)</name>
        <dbReference type="ChEBI" id="CHEBI:18420"/>
    </cofactor>
</comment>
<dbReference type="InterPro" id="IPR044876">
    <property type="entry name" value="HRDC_dom_sf"/>
</dbReference>
<dbReference type="InterPro" id="IPR010997">
    <property type="entry name" value="HRDC-like_sf"/>
</dbReference>
<comment type="similarity">
    <text evidence="3">Belongs to the helicase family. RecQ subfamily.</text>
</comment>
<dbReference type="SMART" id="SM00490">
    <property type="entry name" value="HELICc"/>
    <property type="match status" value="1"/>
</dbReference>
<keyword evidence="4" id="KW-0479">Metal-binding</keyword>
<evidence type="ECO:0000313" key="21">
    <source>
        <dbReference type="EMBL" id="MFC7748488.1"/>
    </source>
</evidence>
<dbReference type="EMBL" id="JBHTGQ010000002">
    <property type="protein sequence ID" value="MFC7748488.1"/>
    <property type="molecule type" value="Genomic_DNA"/>
</dbReference>
<evidence type="ECO:0000256" key="7">
    <source>
        <dbReference type="ARBA" id="ARBA00022801"/>
    </source>
</evidence>
<evidence type="ECO:0000256" key="16">
    <source>
        <dbReference type="NCBIfam" id="TIGR01389"/>
    </source>
</evidence>
<feature type="domain" description="Helicase ATP-binding" evidence="19">
    <location>
        <begin position="100"/>
        <end position="269"/>
    </location>
</feature>
<keyword evidence="8 21" id="KW-0347">Helicase</keyword>
<evidence type="ECO:0000256" key="8">
    <source>
        <dbReference type="ARBA" id="ARBA00022806"/>
    </source>
</evidence>
<keyword evidence="13" id="KW-0234">DNA repair</keyword>
<dbReference type="InterPro" id="IPR036390">
    <property type="entry name" value="WH_DNA-bd_sf"/>
</dbReference>
<dbReference type="Pfam" id="PF00270">
    <property type="entry name" value="DEAD"/>
    <property type="match status" value="1"/>
</dbReference>
<evidence type="ECO:0000259" key="19">
    <source>
        <dbReference type="PROSITE" id="PS51192"/>
    </source>
</evidence>
<dbReference type="SUPFAM" id="SSF52540">
    <property type="entry name" value="P-loop containing nucleoside triphosphate hydrolases"/>
    <property type="match status" value="1"/>
</dbReference>
<dbReference type="Gene3D" id="3.40.50.300">
    <property type="entry name" value="P-loop containing nucleotide triphosphate hydrolases"/>
    <property type="match status" value="2"/>
</dbReference>
<reference evidence="22" key="1">
    <citation type="journal article" date="2019" name="Int. J. Syst. Evol. Microbiol.">
        <title>The Global Catalogue of Microorganisms (GCM) 10K type strain sequencing project: providing services to taxonomists for standard genome sequencing and annotation.</title>
        <authorList>
            <consortium name="The Broad Institute Genomics Platform"/>
            <consortium name="The Broad Institute Genome Sequencing Center for Infectious Disease"/>
            <person name="Wu L."/>
            <person name="Ma J."/>
        </authorList>
    </citation>
    <scope>NUCLEOTIDE SEQUENCE [LARGE SCALE GENOMIC DNA]</scope>
    <source>
        <strain evidence="22">JCM 18657</strain>
    </source>
</reference>
<dbReference type="Gene3D" id="1.10.10.10">
    <property type="entry name" value="Winged helix-like DNA-binding domain superfamily/Winged helix DNA-binding domain"/>
    <property type="match status" value="1"/>
</dbReference>
<keyword evidence="14" id="KW-0413">Isomerase</keyword>
<evidence type="ECO:0000256" key="17">
    <source>
        <dbReference type="SAM" id="MobiDB-lite"/>
    </source>
</evidence>
<evidence type="ECO:0000259" key="18">
    <source>
        <dbReference type="PROSITE" id="PS50967"/>
    </source>
</evidence>
<dbReference type="SUPFAM" id="SSF47819">
    <property type="entry name" value="HRDC-like"/>
    <property type="match status" value="1"/>
</dbReference>
<dbReference type="InterPro" id="IPR004589">
    <property type="entry name" value="DNA_helicase_ATP-dep_RecQ"/>
</dbReference>
<dbReference type="PROSITE" id="PS50967">
    <property type="entry name" value="HRDC"/>
    <property type="match status" value="1"/>
</dbReference>
<dbReference type="InterPro" id="IPR036388">
    <property type="entry name" value="WH-like_DNA-bd_sf"/>
</dbReference>
<gene>
    <name evidence="21" type="primary">recQ</name>
    <name evidence="21" type="ORF">ACFQWB_00825</name>
</gene>
<dbReference type="Pfam" id="PF00570">
    <property type="entry name" value="HRDC"/>
    <property type="match status" value="1"/>
</dbReference>
<dbReference type="Pfam" id="PF09382">
    <property type="entry name" value="RQC"/>
    <property type="match status" value="1"/>
</dbReference>
<protein>
    <recommendedName>
        <fullName evidence="16">DNA helicase RecQ</fullName>
        <ecNumber evidence="16">5.6.2.4</ecNumber>
    </recommendedName>
</protein>
<dbReference type="SMART" id="SM00956">
    <property type="entry name" value="RQC"/>
    <property type="match status" value="1"/>
</dbReference>
<dbReference type="InterPro" id="IPR002121">
    <property type="entry name" value="HRDC_dom"/>
</dbReference>
<dbReference type="CDD" id="cd17920">
    <property type="entry name" value="DEXHc_RecQ"/>
    <property type="match status" value="1"/>
</dbReference>
<dbReference type="GO" id="GO:0004386">
    <property type="term" value="F:helicase activity"/>
    <property type="evidence" value="ECO:0007669"/>
    <property type="project" value="UniProtKB-KW"/>
</dbReference>
<keyword evidence="10" id="KW-0067">ATP-binding</keyword>
<dbReference type="PROSITE" id="PS51192">
    <property type="entry name" value="HELICASE_ATP_BIND_1"/>
    <property type="match status" value="1"/>
</dbReference>
<dbReference type="SMART" id="SM00341">
    <property type="entry name" value="HRDC"/>
    <property type="match status" value="1"/>
</dbReference>
<evidence type="ECO:0000256" key="1">
    <source>
        <dbReference type="ARBA" id="ARBA00001946"/>
    </source>
</evidence>
<evidence type="ECO:0000256" key="2">
    <source>
        <dbReference type="ARBA" id="ARBA00001947"/>
    </source>
</evidence>
<evidence type="ECO:0000256" key="13">
    <source>
        <dbReference type="ARBA" id="ARBA00023204"/>
    </source>
</evidence>
<dbReference type="Pfam" id="PF16124">
    <property type="entry name" value="RecQ_Zn_bind"/>
    <property type="match status" value="1"/>
</dbReference>
<evidence type="ECO:0000313" key="22">
    <source>
        <dbReference type="Proteomes" id="UP001596528"/>
    </source>
</evidence>
<evidence type="ECO:0000256" key="3">
    <source>
        <dbReference type="ARBA" id="ARBA00005446"/>
    </source>
</evidence>
<proteinExistence type="inferred from homology"/>
<evidence type="ECO:0000259" key="20">
    <source>
        <dbReference type="PROSITE" id="PS51194"/>
    </source>
</evidence>
<dbReference type="PROSITE" id="PS51194">
    <property type="entry name" value="HELICASE_CTER"/>
    <property type="match status" value="1"/>
</dbReference>
<sequence length="668" mass="75212">MNGVNGRRKEEGQEDLLHLLSEMDRMADRFGDGPEPAFGELPPPAEVRFGWPPEAEPPKRLSAAQAATGIRPEATMEDARRLLKRIYGYEDFRPGQTRVLETLLSGRDTVGIMPTGGGKSICYQIPALLLPGTTLVISPLISLMKDQVDALASLGIPAACLNSSMSLRETNRVLREAAEGAYKLLYIAPERLESERFEPLLRSMEVPFVAIDEAHCVSQWGHDFRTSYLHIAGLIRRFERRPLVAAFTATATDDVREDIVRLLGLHDPQVHVTGFDRPNLSFTVMRGAQREKVLLRYADMHADQAGIVYCATRKEVEHVYKTLVSHGVPAGMYHAGMRDADREEAQDRFLRDDIRVMVATNAFGMGIDKSNVRYVIHWNMPKNMEAYYQEAGRAGRDGEPGECILMFQGQDILTQKFLIEQSTSHPERKANELRRLRQMADFCHTQQCLRRYILQYFGDPDAPEACGRCGNCNDNSETEDITVEAQQIFSCIRRMRERFGMTLVAQVLKGSANKRIAQLSLDKLPTYGLMRAKTEREIFDLIQLLVADGYLTLTEGQYPVVKLLPRAAGVLKGEERVVRKTRKVTRQRQAGDDVFEELRALRKSIADRDRIPPYVVFADSTLRDMAVRLPQTPDELLEVKGVGQAKLDKYGDEFLALLRKLAATAPSS</sequence>
<evidence type="ECO:0000256" key="5">
    <source>
        <dbReference type="ARBA" id="ARBA00022741"/>
    </source>
</evidence>
<feature type="domain" description="HRDC" evidence="18">
    <location>
        <begin position="588"/>
        <end position="668"/>
    </location>
</feature>
<organism evidence="21 22">
    <name type="scientific">Paenibacillus thermoaerophilus</name>
    <dbReference type="NCBI Taxonomy" id="1215385"/>
    <lineage>
        <taxon>Bacteria</taxon>
        <taxon>Bacillati</taxon>
        <taxon>Bacillota</taxon>
        <taxon>Bacilli</taxon>
        <taxon>Bacillales</taxon>
        <taxon>Paenibacillaceae</taxon>
        <taxon>Paenibacillus</taxon>
    </lineage>
</organism>
<dbReference type="CDD" id="cd18794">
    <property type="entry name" value="SF2_C_RecQ"/>
    <property type="match status" value="1"/>
</dbReference>
<keyword evidence="22" id="KW-1185">Reference proteome</keyword>
<dbReference type="InterPro" id="IPR006293">
    <property type="entry name" value="DNA_helicase_ATP-dep_RecQ_bac"/>
</dbReference>
<dbReference type="InterPro" id="IPR032284">
    <property type="entry name" value="RecQ_Zn-bd"/>
</dbReference>
<keyword evidence="11" id="KW-0238">DNA-binding</keyword>
<comment type="cofactor">
    <cofactor evidence="2">
        <name>Zn(2+)</name>
        <dbReference type="ChEBI" id="CHEBI:29105"/>
    </cofactor>
</comment>
<dbReference type="InterPro" id="IPR027417">
    <property type="entry name" value="P-loop_NTPase"/>
</dbReference>
<dbReference type="RefSeq" id="WP_342774291.1">
    <property type="nucleotide sequence ID" value="NZ_JBHTGQ010000002.1"/>
</dbReference>
<dbReference type="InterPro" id="IPR018982">
    <property type="entry name" value="RQC_domain"/>
</dbReference>
<evidence type="ECO:0000256" key="10">
    <source>
        <dbReference type="ARBA" id="ARBA00022840"/>
    </source>
</evidence>
<comment type="catalytic activity">
    <reaction evidence="15">
        <text>Couples ATP hydrolysis with the unwinding of duplex DNA by translocating in the 3'-5' direction.</text>
        <dbReference type="EC" id="5.6.2.4"/>
    </reaction>
</comment>